<evidence type="ECO:0000313" key="6">
    <source>
        <dbReference type="Proteomes" id="UP000075288"/>
    </source>
</evidence>
<dbReference type="Gene3D" id="2.60.40.10">
    <property type="entry name" value="Immunoglobulins"/>
    <property type="match status" value="2"/>
</dbReference>
<evidence type="ECO:0000313" key="5">
    <source>
        <dbReference type="Proteomes" id="UP000070376"/>
    </source>
</evidence>
<evidence type="ECO:0000313" key="3">
    <source>
        <dbReference type="EMBL" id="KYC63366.1"/>
    </source>
</evidence>
<dbReference type="EMBL" id="LQYG01000040">
    <property type="protein sequence ID" value="KYC63366.1"/>
    <property type="molecule type" value="Genomic_DNA"/>
</dbReference>
<name>A0A150K1Q5_HEYCO</name>
<dbReference type="RefSeq" id="WP_061086757.1">
    <property type="nucleotide sequence ID" value="NZ_JARSQH010000123.1"/>
</dbReference>
<evidence type="ECO:0000313" key="4">
    <source>
        <dbReference type="EMBL" id="MDL5039907.1"/>
    </source>
</evidence>
<comment type="caution">
    <text evidence="3">The sequence shown here is derived from an EMBL/GenBank/DDBJ whole genome shotgun (WGS) entry which is preliminary data.</text>
</comment>
<proteinExistence type="predicted"/>
<dbReference type="AlphaFoldDB" id="A0A150K1Q5"/>
<gene>
    <name evidence="3" type="ORF">B4098_0710</name>
    <name evidence="2" type="ORF">HMPREF3213_01647</name>
    <name evidence="4" type="ORF">QN341_02235</name>
</gene>
<organism evidence="3 6">
    <name type="scientific">Heyndrickxia coagulans</name>
    <name type="common">Weizmannia coagulans</name>
    <dbReference type="NCBI Taxonomy" id="1398"/>
    <lineage>
        <taxon>Bacteria</taxon>
        <taxon>Bacillati</taxon>
        <taxon>Bacillota</taxon>
        <taxon>Bacilli</taxon>
        <taxon>Bacillales</taxon>
        <taxon>Bacillaceae</taxon>
        <taxon>Heyndrickxia</taxon>
    </lineage>
</organism>
<dbReference type="Proteomes" id="UP000070376">
    <property type="component" value="Unassembled WGS sequence"/>
</dbReference>
<dbReference type="Pfam" id="PF17936">
    <property type="entry name" value="Big_6"/>
    <property type="match status" value="2"/>
</dbReference>
<accession>A0A150K1Q5</accession>
<dbReference type="Proteomes" id="UP000075288">
    <property type="component" value="Unassembled WGS sequence"/>
</dbReference>
<dbReference type="InterPro" id="IPR041498">
    <property type="entry name" value="Big_6"/>
</dbReference>
<feature type="domain" description="Bacterial Ig" evidence="1">
    <location>
        <begin position="14"/>
        <end position="85"/>
    </location>
</feature>
<feature type="domain" description="Bacterial Ig" evidence="1">
    <location>
        <begin position="86"/>
        <end position="163"/>
    </location>
</feature>
<dbReference type="InterPro" id="IPR013783">
    <property type="entry name" value="Ig-like_fold"/>
</dbReference>
<sequence>MIQQSPANRSGLRTVTNFSKKVTGTAEPYAKITVKAGKTTIGTGKAGKNGEFAAKIQPQSIGRKLYVYATDAARHTGKAAATTVKPPAPSAQGVKAGATKVTGTALSGSKVYVKTGKTAIGHAVAGKNGRFTVKIKKQKAGAKLSLYAVKNGIWSDAKTITVQK</sequence>
<evidence type="ECO:0000313" key="2">
    <source>
        <dbReference type="EMBL" id="KWZ82705.1"/>
    </source>
</evidence>
<reference evidence="5" key="2">
    <citation type="submission" date="2016-01" db="EMBL/GenBank/DDBJ databases">
        <authorList>
            <person name="Mitreva M."/>
            <person name="Pepin K.H."/>
            <person name="Mihindukulasuriya K.A."/>
            <person name="Fulton R."/>
            <person name="Fronick C."/>
            <person name="O'Laughlin M."/>
            <person name="Miner T."/>
            <person name="Herter B."/>
            <person name="Rosa B.A."/>
            <person name="Cordes M."/>
            <person name="Tomlinson C."/>
            <person name="Wollam A."/>
            <person name="Palsikar V.B."/>
            <person name="Mardis E.R."/>
            <person name="Wilson R.K."/>
        </authorList>
    </citation>
    <scope>NUCLEOTIDE SEQUENCE [LARGE SCALE GENOMIC DNA]</scope>
    <source>
        <strain evidence="5">GED7749B</strain>
    </source>
</reference>
<reference evidence="3 6" key="1">
    <citation type="submission" date="2016-01" db="EMBL/GenBank/DDBJ databases">
        <title>Genome Sequences of Twelve Sporeforming Bacillus Species Isolated from Foods.</title>
        <authorList>
            <person name="Berendsen E.M."/>
            <person name="Wells-Bennik M.H."/>
            <person name="Krawcyk A.O."/>
            <person name="De Jong A."/>
            <person name="Holsappel S."/>
            <person name="Eijlander R.T."/>
            <person name="Kuipers O.P."/>
        </authorList>
    </citation>
    <scope>NUCLEOTIDE SEQUENCE [LARGE SCALE GENOMIC DNA]</scope>
    <source>
        <strain evidence="3 6">B4098</strain>
    </source>
</reference>
<dbReference type="EMBL" id="LRPN01000050">
    <property type="protein sequence ID" value="KWZ82705.1"/>
    <property type="molecule type" value="Genomic_DNA"/>
</dbReference>
<reference evidence="2" key="3">
    <citation type="submission" date="2016-01" db="EMBL/GenBank/DDBJ databases">
        <authorList>
            <person name="Oliw E.H."/>
        </authorList>
    </citation>
    <scope>NUCLEOTIDE SEQUENCE [LARGE SCALE GENOMIC DNA]</scope>
    <source>
        <strain evidence="2">GED7749B</strain>
    </source>
</reference>
<protein>
    <submittedName>
        <fullName evidence="4">Ig-like domain-containing protein</fullName>
    </submittedName>
</protein>
<evidence type="ECO:0000259" key="1">
    <source>
        <dbReference type="Pfam" id="PF17936"/>
    </source>
</evidence>
<dbReference type="EMBL" id="JASUZX010000001">
    <property type="protein sequence ID" value="MDL5039907.1"/>
    <property type="molecule type" value="Genomic_DNA"/>
</dbReference>
<dbReference type="PATRIC" id="fig|1398.22.peg.1655"/>
<reference evidence="4" key="4">
    <citation type="submission" date="2023-06" db="EMBL/GenBank/DDBJ databases">
        <title>Probiogenomic evaluation and L lactic producing Weizmannia coaggulans BKMTCR2-2 from tree bark.</title>
        <authorList>
            <person name="Mahittikon J."/>
            <person name="Tanasupawat S."/>
        </authorList>
    </citation>
    <scope>NUCLEOTIDE SEQUENCE</scope>
    <source>
        <strain evidence="4">BKMTCR2-2</strain>
    </source>
</reference>
<dbReference type="Proteomes" id="UP001223084">
    <property type="component" value="Unassembled WGS sequence"/>
</dbReference>